<keyword evidence="3 5" id="KW-1133">Transmembrane helix</keyword>
<evidence type="ECO:0000256" key="1">
    <source>
        <dbReference type="ARBA" id="ARBA00004141"/>
    </source>
</evidence>
<feature type="transmembrane region" description="Helical" evidence="5">
    <location>
        <begin position="686"/>
        <end position="702"/>
    </location>
</feature>
<feature type="transmembrane region" description="Helical" evidence="5">
    <location>
        <begin position="834"/>
        <end position="860"/>
    </location>
</feature>
<feature type="transmembrane region" description="Helical" evidence="5">
    <location>
        <begin position="722"/>
        <end position="745"/>
    </location>
</feature>
<proteinExistence type="predicted"/>
<evidence type="ECO:0000256" key="3">
    <source>
        <dbReference type="ARBA" id="ARBA00022989"/>
    </source>
</evidence>
<dbReference type="InterPro" id="IPR036259">
    <property type="entry name" value="MFS_trans_sf"/>
</dbReference>
<keyword evidence="2 5" id="KW-0812">Transmembrane</keyword>
<evidence type="ECO:0008006" key="8">
    <source>
        <dbReference type="Google" id="ProtNLM"/>
    </source>
</evidence>
<feature type="transmembrane region" description="Helical" evidence="5">
    <location>
        <begin position="603"/>
        <end position="626"/>
    </location>
</feature>
<evidence type="ECO:0000256" key="2">
    <source>
        <dbReference type="ARBA" id="ARBA00022692"/>
    </source>
</evidence>
<dbReference type="PANTHER" id="PTHR23507:SF8">
    <property type="entry name" value="MFS GENERAL SUBSTRATE TRANSPORTER"/>
    <property type="match status" value="1"/>
</dbReference>
<dbReference type="CDD" id="cd06174">
    <property type="entry name" value="MFS"/>
    <property type="match status" value="1"/>
</dbReference>
<sequence>MSHGAHQRQLVISLSEDIGIDLINDGVLCNEKLVMPVKPDLSEILTADNRPILSYVSPFVNLDQDGEREAKDTMRQAMALYNTASTKAYAILDRHSAEDRFTCCVSSFEYQNRPKGEDEDEDNTSSVNIRCNLNHVASLLEDLEVAADSTAARILRDEAAAVGGIWNTETVQVLRDQPSKLRSAKWRPSPAWDEDCAMEGRGETAHPYFPVFRTADISLETIRAFVKEASSQANTGEDGEDEDEVQPVVAFITSLKAPFFEQPAIEPPASKPALADELLGLSAGEVDMVVRSAFPKQNFKNVKLHYNAFIIMDEHTEATQSVILATNNEFGGDLQLVRCVFATALESVLGIQETGLCMDIMANEAPTANGAAIMQEIQLVMESDTEPFLGPEHVAGPGRDDNQKARRSPIPRRAVIGALLTLLFLVNFAQSLSSLPLNRVIERRLCREYYTGHDKSRIGHDGTVPEELCKIDEVQRGLAWIQGAVDTAWIVGDFVMTIPLGFVAEKYGQRAILWLNLIPRVWMLVWTVVVGYFEHALPTTAIIAAPILSVLGGDCVFNSITYTIASGITDDYVLRATYFGWMGSISYVVALGAPALAAASMTVLIWLPFWICIALLLLAIPAVSLLPDHLGKAEANHPDDDSQLEQAEPLISSSAPTAPTSKGSIMRAILERFQTLRSITASHPRNLTLMFICFFLSSLASSDTKLLPQYISKRYHWSFASAGYLLSCKAVVNFVLLTVVIPSLLRSRHSSVGASQGNSDTDRANSQYALVCWAISVLGASAIGVSTNIWLLFPSLLIYALGSALPIFTLSLIKSPAIAPKHDRDMIGSIDPETHIFSLVVMVKTLGSLLGAPLMAALWVHGINTGGAALGTPYFISAACYVLAILVFRGVKL</sequence>
<dbReference type="Gene3D" id="1.20.1250.20">
    <property type="entry name" value="MFS general substrate transporter like domains"/>
    <property type="match status" value="1"/>
</dbReference>
<accession>A0ABR1S9Q5</accession>
<dbReference type="PANTHER" id="PTHR23507">
    <property type="entry name" value="ZGC:174356"/>
    <property type="match status" value="1"/>
</dbReference>
<gene>
    <name evidence="6" type="ORF">PG991_005574</name>
</gene>
<feature type="transmembrane region" description="Helical" evidence="5">
    <location>
        <begin position="511"/>
        <end position="533"/>
    </location>
</feature>
<comment type="caution">
    <text evidence="6">The sequence shown here is derived from an EMBL/GenBank/DDBJ whole genome shotgun (WGS) entry which is preliminary data.</text>
</comment>
<dbReference type="EMBL" id="JAQQWI010000007">
    <property type="protein sequence ID" value="KAK8028518.1"/>
    <property type="molecule type" value="Genomic_DNA"/>
</dbReference>
<dbReference type="Proteomes" id="UP001396898">
    <property type="component" value="Unassembled WGS sequence"/>
</dbReference>
<dbReference type="SUPFAM" id="SSF103473">
    <property type="entry name" value="MFS general substrate transporter"/>
    <property type="match status" value="1"/>
</dbReference>
<keyword evidence="7" id="KW-1185">Reference proteome</keyword>
<feature type="transmembrane region" description="Helical" evidence="5">
    <location>
        <begin position="872"/>
        <end position="891"/>
    </location>
</feature>
<comment type="subcellular location">
    <subcellularLocation>
        <location evidence="1">Membrane</location>
        <topology evidence="1">Multi-pass membrane protein</topology>
    </subcellularLocation>
</comment>
<evidence type="ECO:0000313" key="6">
    <source>
        <dbReference type="EMBL" id="KAK8028518.1"/>
    </source>
</evidence>
<organism evidence="6 7">
    <name type="scientific">Apiospora marii</name>
    <dbReference type="NCBI Taxonomy" id="335849"/>
    <lineage>
        <taxon>Eukaryota</taxon>
        <taxon>Fungi</taxon>
        <taxon>Dikarya</taxon>
        <taxon>Ascomycota</taxon>
        <taxon>Pezizomycotina</taxon>
        <taxon>Sordariomycetes</taxon>
        <taxon>Xylariomycetidae</taxon>
        <taxon>Amphisphaeriales</taxon>
        <taxon>Apiosporaceae</taxon>
        <taxon>Apiospora</taxon>
    </lineage>
</organism>
<feature type="transmembrane region" description="Helical" evidence="5">
    <location>
        <begin position="414"/>
        <end position="432"/>
    </location>
</feature>
<evidence type="ECO:0000256" key="5">
    <source>
        <dbReference type="SAM" id="Phobius"/>
    </source>
</evidence>
<keyword evidence="4 5" id="KW-0472">Membrane</keyword>
<evidence type="ECO:0000256" key="4">
    <source>
        <dbReference type="ARBA" id="ARBA00023136"/>
    </source>
</evidence>
<name>A0ABR1S9Q5_9PEZI</name>
<evidence type="ECO:0000313" key="7">
    <source>
        <dbReference type="Proteomes" id="UP001396898"/>
    </source>
</evidence>
<reference evidence="6 7" key="1">
    <citation type="submission" date="2023-01" db="EMBL/GenBank/DDBJ databases">
        <title>Analysis of 21 Apiospora genomes using comparative genomics revels a genus with tremendous synthesis potential of carbohydrate active enzymes and secondary metabolites.</title>
        <authorList>
            <person name="Sorensen T."/>
        </authorList>
    </citation>
    <scope>NUCLEOTIDE SEQUENCE [LARGE SCALE GENOMIC DNA]</scope>
    <source>
        <strain evidence="6 7">CBS 20057</strain>
    </source>
</reference>
<feature type="transmembrane region" description="Helical" evidence="5">
    <location>
        <begin position="766"/>
        <end position="785"/>
    </location>
</feature>
<feature type="transmembrane region" description="Helical" evidence="5">
    <location>
        <begin position="578"/>
        <end position="597"/>
    </location>
</feature>
<feature type="transmembrane region" description="Helical" evidence="5">
    <location>
        <begin position="791"/>
        <end position="813"/>
    </location>
</feature>
<protein>
    <recommendedName>
        <fullName evidence="8">Major facilitator superfamily (MFS) profile domain-containing protein</fullName>
    </recommendedName>
</protein>
<feature type="transmembrane region" description="Helical" evidence="5">
    <location>
        <begin position="539"/>
        <end position="557"/>
    </location>
</feature>